<keyword evidence="1" id="KW-0012">Acyltransferase</keyword>
<dbReference type="EMBL" id="KB206190">
    <property type="protein sequence ID" value="ELP94562.1"/>
    <property type="molecule type" value="Genomic_DNA"/>
</dbReference>
<dbReference type="InterPro" id="IPR039143">
    <property type="entry name" value="GNPNAT1-like"/>
</dbReference>
<keyword evidence="1" id="KW-0808">Transferase</keyword>
<reference evidence="3 4" key="1">
    <citation type="submission" date="2012-10" db="EMBL/GenBank/DDBJ databases">
        <authorList>
            <person name="Zafar N."/>
            <person name="Inman J."/>
            <person name="Hall N."/>
            <person name="Lorenzi H."/>
            <person name="Caler E."/>
        </authorList>
    </citation>
    <scope>NUCLEOTIDE SEQUENCE [LARGE SCALE GENOMIC DNA]</scope>
    <source>
        <strain evidence="3 4">IP1</strain>
    </source>
</reference>
<dbReference type="Pfam" id="PF00583">
    <property type="entry name" value="Acetyltransf_1"/>
    <property type="match status" value="1"/>
</dbReference>
<dbReference type="InterPro" id="IPR000182">
    <property type="entry name" value="GNAT_dom"/>
</dbReference>
<dbReference type="OrthoDB" id="10039976at2759"/>
<name>L7FNJ6_ENTIV</name>
<dbReference type="Gene3D" id="3.40.630.30">
    <property type="match status" value="1"/>
</dbReference>
<organism evidence="3 4">
    <name type="scientific">Entamoeba invadens IP1</name>
    <dbReference type="NCBI Taxonomy" id="370355"/>
    <lineage>
        <taxon>Eukaryota</taxon>
        <taxon>Amoebozoa</taxon>
        <taxon>Evosea</taxon>
        <taxon>Archamoebae</taxon>
        <taxon>Mastigamoebida</taxon>
        <taxon>Entamoebidae</taxon>
        <taxon>Entamoeba</taxon>
    </lineage>
</organism>
<dbReference type="PROSITE" id="PS51186">
    <property type="entry name" value="GNAT"/>
    <property type="match status" value="1"/>
</dbReference>
<dbReference type="CDD" id="cd04301">
    <property type="entry name" value="NAT_SF"/>
    <property type="match status" value="1"/>
</dbReference>
<dbReference type="RefSeq" id="XP_004261333.1">
    <property type="nucleotide sequence ID" value="XM_004261285.1"/>
</dbReference>
<dbReference type="GO" id="GO:0006048">
    <property type="term" value="P:UDP-N-acetylglucosamine biosynthetic process"/>
    <property type="evidence" value="ECO:0007669"/>
    <property type="project" value="UniProtKB-UniRule"/>
</dbReference>
<keyword evidence="4" id="KW-1185">Reference proteome</keyword>
<accession>L7FNJ6</accession>
<evidence type="ECO:0000313" key="3">
    <source>
        <dbReference type="EMBL" id="ELP94562.1"/>
    </source>
</evidence>
<dbReference type="KEGG" id="eiv:EIN_488770"/>
<dbReference type="PANTHER" id="PTHR13355:SF11">
    <property type="entry name" value="GLUCOSAMINE 6-PHOSPHATE N-ACETYLTRANSFERASE"/>
    <property type="match status" value="1"/>
</dbReference>
<dbReference type="AlphaFoldDB" id="L7FNJ6"/>
<dbReference type="GO" id="GO:0004343">
    <property type="term" value="F:glucosamine 6-phosphate N-acetyltransferase activity"/>
    <property type="evidence" value="ECO:0007669"/>
    <property type="project" value="UniProtKB-UniRule"/>
</dbReference>
<comment type="catalytic activity">
    <reaction evidence="1">
        <text>D-glucosamine 6-phosphate + acetyl-CoA = N-acetyl-D-glucosamine 6-phosphate + CoA + H(+)</text>
        <dbReference type="Rhea" id="RHEA:10292"/>
        <dbReference type="ChEBI" id="CHEBI:15378"/>
        <dbReference type="ChEBI" id="CHEBI:57287"/>
        <dbReference type="ChEBI" id="CHEBI:57288"/>
        <dbReference type="ChEBI" id="CHEBI:57513"/>
        <dbReference type="ChEBI" id="CHEBI:58725"/>
        <dbReference type="EC" id="2.3.1.4"/>
    </reaction>
</comment>
<protein>
    <recommendedName>
        <fullName evidence="1">Glucosamine 6-phosphate N-acetyltransferase</fullName>
        <ecNumber evidence="1">2.3.1.4</ecNumber>
    </recommendedName>
</protein>
<proteinExistence type="inferred from homology"/>
<comment type="similarity">
    <text evidence="1">Belongs to the acetyltransferase family. GNA1 subfamily.</text>
</comment>
<dbReference type="SUPFAM" id="SSF55729">
    <property type="entry name" value="Acyl-CoA N-acyltransferases (Nat)"/>
    <property type="match status" value="1"/>
</dbReference>
<evidence type="ECO:0000259" key="2">
    <source>
        <dbReference type="PROSITE" id="PS51186"/>
    </source>
</evidence>
<dbReference type="InterPro" id="IPR016181">
    <property type="entry name" value="Acyl_CoA_acyltransferase"/>
</dbReference>
<dbReference type="PANTHER" id="PTHR13355">
    <property type="entry name" value="GLUCOSAMINE 6-PHOSPHATE N-ACETYLTRANSFERASE"/>
    <property type="match status" value="1"/>
</dbReference>
<sequence>MRFKKCGKYIGHIEDVVVSSTCRGNGLGKFLIETLIKLGRNNNCHKIILDCKDRVKPFYEKCGITYKDNCMAICL</sequence>
<dbReference type="UniPathway" id="UPA00113">
    <property type="reaction ID" value="UER00529"/>
</dbReference>
<comment type="pathway">
    <text evidence="1">Nucleotide-sugar biosynthesis; UDP-N-acetyl-alpha-D-glucosamine biosynthesis; N-acetyl-alpha-D-glucosamine 1-phosphate from alpha-D-glucosamine 6-phosphate (route I): step 1/2.</text>
</comment>
<evidence type="ECO:0000256" key="1">
    <source>
        <dbReference type="RuleBase" id="RU365086"/>
    </source>
</evidence>
<dbReference type="VEuPathDB" id="AmoebaDB:EIN_488770"/>
<dbReference type="GeneID" id="14893546"/>
<feature type="domain" description="N-acetyltransferase" evidence="2">
    <location>
        <begin position="1"/>
        <end position="75"/>
    </location>
</feature>
<dbReference type="EC" id="2.3.1.4" evidence="1"/>
<gene>
    <name evidence="3" type="ORF">EIN_488770</name>
</gene>
<evidence type="ECO:0000313" key="4">
    <source>
        <dbReference type="Proteomes" id="UP000014680"/>
    </source>
</evidence>
<dbReference type="Proteomes" id="UP000014680">
    <property type="component" value="Unassembled WGS sequence"/>
</dbReference>